<evidence type="ECO:0000313" key="15">
    <source>
        <dbReference type="Proteomes" id="UP000662931"/>
    </source>
</evidence>
<dbReference type="InterPro" id="IPR005861">
    <property type="entry name" value="HisP_aminotrans"/>
</dbReference>
<dbReference type="InterPro" id="IPR001917">
    <property type="entry name" value="Aminotrans_II_pyridoxalP_BS"/>
</dbReference>
<keyword evidence="5" id="KW-0032">Aminotransferase</keyword>
<organism evidence="14 15">
    <name type="scientific">Eeniella nana</name>
    <name type="common">Yeast</name>
    <name type="synonym">Brettanomyces nanus</name>
    <dbReference type="NCBI Taxonomy" id="13502"/>
    <lineage>
        <taxon>Eukaryota</taxon>
        <taxon>Fungi</taxon>
        <taxon>Dikarya</taxon>
        <taxon>Ascomycota</taxon>
        <taxon>Saccharomycotina</taxon>
        <taxon>Pichiomycetes</taxon>
        <taxon>Pichiales</taxon>
        <taxon>Pichiaceae</taxon>
        <taxon>Brettanomyces</taxon>
    </lineage>
</organism>
<gene>
    <name evidence="14" type="ORF">FOA43_002460</name>
</gene>
<accession>A0A875RV02</accession>
<dbReference type="NCBIfam" id="TIGR01141">
    <property type="entry name" value="hisC"/>
    <property type="match status" value="1"/>
</dbReference>
<comment type="catalytic activity">
    <reaction evidence="11">
        <text>L-histidinol phosphate + 2-oxoglutarate = 3-(imidazol-4-yl)-2-oxopropyl phosphate + L-glutamate</text>
        <dbReference type="Rhea" id="RHEA:23744"/>
        <dbReference type="ChEBI" id="CHEBI:16810"/>
        <dbReference type="ChEBI" id="CHEBI:29985"/>
        <dbReference type="ChEBI" id="CHEBI:57766"/>
        <dbReference type="ChEBI" id="CHEBI:57980"/>
        <dbReference type="EC" id="2.6.1.9"/>
    </reaction>
</comment>
<dbReference type="InterPro" id="IPR015424">
    <property type="entry name" value="PyrdxlP-dep_Trfase"/>
</dbReference>
<dbReference type="Proteomes" id="UP000662931">
    <property type="component" value="Chromosome 2"/>
</dbReference>
<evidence type="ECO:0000256" key="2">
    <source>
        <dbReference type="ARBA" id="ARBA00005011"/>
    </source>
</evidence>
<protein>
    <recommendedName>
        <fullName evidence="4">histidinol-phosphate transaminase</fullName>
        <ecNumber evidence="4">2.6.1.9</ecNumber>
    </recommendedName>
    <alternativeName>
        <fullName evidence="10">Imidazole acetol-phosphate transaminase</fullName>
    </alternativeName>
</protein>
<evidence type="ECO:0000256" key="4">
    <source>
        <dbReference type="ARBA" id="ARBA00012748"/>
    </source>
</evidence>
<proteinExistence type="inferred from homology"/>
<evidence type="ECO:0000256" key="3">
    <source>
        <dbReference type="ARBA" id="ARBA00008392"/>
    </source>
</evidence>
<dbReference type="GeneID" id="62195861"/>
<dbReference type="PANTHER" id="PTHR42885">
    <property type="entry name" value="HISTIDINOL-PHOSPHATE AMINOTRANSFERASE-RELATED"/>
    <property type="match status" value="1"/>
</dbReference>
<dbReference type="PROSITE" id="PS00599">
    <property type="entry name" value="AA_TRANSFER_CLASS_2"/>
    <property type="match status" value="1"/>
</dbReference>
<comment type="cofactor">
    <cofactor evidence="1 12">
        <name>pyridoxal 5'-phosphate</name>
        <dbReference type="ChEBI" id="CHEBI:597326"/>
    </cofactor>
</comment>
<evidence type="ECO:0000256" key="5">
    <source>
        <dbReference type="ARBA" id="ARBA00022576"/>
    </source>
</evidence>
<dbReference type="GO" id="GO:0030170">
    <property type="term" value="F:pyridoxal phosphate binding"/>
    <property type="evidence" value="ECO:0007669"/>
    <property type="project" value="InterPro"/>
</dbReference>
<dbReference type="Gene3D" id="3.40.640.10">
    <property type="entry name" value="Type I PLP-dependent aspartate aminotransferase-like (Major domain)"/>
    <property type="match status" value="1"/>
</dbReference>
<dbReference type="InterPro" id="IPR015421">
    <property type="entry name" value="PyrdxlP-dep_Trfase_major"/>
</dbReference>
<reference evidence="14" key="1">
    <citation type="submission" date="2020-10" db="EMBL/GenBank/DDBJ databases">
        <authorList>
            <person name="Roach M.J.R."/>
        </authorList>
    </citation>
    <scope>NUCLEOTIDE SEQUENCE</scope>
    <source>
        <strain evidence="14">CBS 1945</strain>
    </source>
</reference>
<dbReference type="InterPro" id="IPR015422">
    <property type="entry name" value="PyrdxlP-dep_Trfase_small"/>
</dbReference>
<name>A0A875RV02_EENNA</name>
<dbReference type="EMBL" id="CP064813">
    <property type="protein sequence ID" value="QPG75117.1"/>
    <property type="molecule type" value="Genomic_DNA"/>
</dbReference>
<keyword evidence="9" id="KW-0368">Histidine biosynthesis</keyword>
<dbReference type="EC" id="2.6.1.9" evidence="4"/>
<dbReference type="PANTHER" id="PTHR42885:SF2">
    <property type="entry name" value="HISTIDINOL-PHOSPHATE AMINOTRANSFERASE"/>
    <property type="match status" value="1"/>
</dbReference>
<keyword evidence="6" id="KW-0028">Amino-acid biosynthesis</keyword>
<keyword evidence="7" id="KW-0808">Transferase</keyword>
<dbReference type="GO" id="GO:0004400">
    <property type="term" value="F:histidinol-phosphate transaminase activity"/>
    <property type="evidence" value="ECO:0007669"/>
    <property type="project" value="UniProtKB-EC"/>
</dbReference>
<sequence>MFDITSIARPNILTLEPYRCARDDFQEGILLDANENTYGPSFTEFSVREKELELNRYPDPHQIPLKKRLCGFRNSEACNPQSIIKPEIGRDVKAELLTPANVCLSVGSDGGIDLLIRCFCKPGVEKVLVCPPTYPMYDTCCAVNDVEMMVEPLDLNTFQIKPDRIISRLKDDPSIKLVFITSPGNPTATMIKHDLIFQVIDAVEKMSWNGLIVVDEAYIDFCPIGSSMSVLVNKHKNLVVLQTFSKSFALAGIRLGVTYSTAEVSMLLNTTRDPYCLNKGASHAAMKATSKKALDLMKATCQKINEQRSLVSKAFSKIPGIGKNIGGEDANFILVQVLNKDGVPDNKMAYQLYWKLATERKVVVRYRGEELACTGCLRVTIGTPEENVKLLEDLESVLREGF</sequence>
<evidence type="ECO:0000256" key="1">
    <source>
        <dbReference type="ARBA" id="ARBA00001933"/>
    </source>
</evidence>
<dbReference type="KEGG" id="bnn:FOA43_002460"/>
<dbReference type="OrthoDB" id="2015537at2759"/>
<dbReference type="Pfam" id="PF00155">
    <property type="entry name" value="Aminotran_1_2"/>
    <property type="match status" value="1"/>
</dbReference>
<keyword evidence="8 12" id="KW-0663">Pyridoxal phosphate</keyword>
<evidence type="ECO:0000259" key="13">
    <source>
        <dbReference type="Pfam" id="PF00155"/>
    </source>
</evidence>
<feature type="domain" description="Aminotransferase class I/classII large" evidence="13">
    <location>
        <begin position="28"/>
        <end position="392"/>
    </location>
</feature>
<dbReference type="GO" id="GO:0000105">
    <property type="term" value="P:L-histidine biosynthetic process"/>
    <property type="evidence" value="ECO:0007669"/>
    <property type="project" value="UniProtKB-KW"/>
</dbReference>
<evidence type="ECO:0000256" key="11">
    <source>
        <dbReference type="ARBA" id="ARBA00047481"/>
    </source>
</evidence>
<dbReference type="RefSeq" id="XP_038778682.1">
    <property type="nucleotide sequence ID" value="XM_038922754.1"/>
</dbReference>
<dbReference type="InterPro" id="IPR004839">
    <property type="entry name" value="Aminotransferase_I/II_large"/>
</dbReference>
<dbReference type="CDD" id="cd00609">
    <property type="entry name" value="AAT_like"/>
    <property type="match status" value="1"/>
</dbReference>
<keyword evidence="15" id="KW-1185">Reference proteome</keyword>
<evidence type="ECO:0000256" key="7">
    <source>
        <dbReference type="ARBA" id="ARBA00022679"/>
    </source>
</evidence>
<evidence type="ECO:0000256" key="6">
    <source>
        <dbReference type="ARBA" id="ARBA00022605"/>
    </source>
</evidence>
<comment type="pathway">
    <text evidence="2">Amino-acid biosynthesis; L-histidine biosynthesis; L-histidine from 5-phospho-alpha-D-ribose 1-diphosphate: step 7/9.</text>
</comment>
<dbReference type="SUPFAM" id="SSF53383">
    <property type="entry name" value="PLP-dependent transferases"/>
    <property type="match status" value="1"/>
</dbReference>
<comment type="similarity">
    <text evidence="3 12">Belongs to the class-II pyridoxal-phosphate-dependent aminotransferase family.</text>
</comment>
<evidence type="ECO:0000256" key="9">
    <source>
        <dbReference type="ARBA" id="ARBA00023102"/>
    </source>
</evidence>
<evidence type="ECO:0000256" key="10">
    <source>
        <dbReference type="ARBA" id="ARBA00030262"/>
    </source>
</evidence>
<dbReference type="Gene3D" id="3.90.1150.10">
    <property type="entry name" value="Aspartate Aminotransferase, domain 1"/>
    <property type="match status" value="1"/>
</dbReference>
<dbReference type="AlphaFoldDB" id="A0A875RV02"/>
<evidence type="ECO:0000256" key="12">
    <source>
        <dbReference type="RuleBase" id="RU003693"/>
    </source>
</evidence>
<evidence type="ECO:0000313" key="14">
    <source>
        <dbReference type="EMBL" id="QPG75117.1"/>
    </source>
</evidence>
<evidence type="ECO:0000256" key="8">
    <source>
        <dbReference type="ARBA" id="ARBA00022898"/>
    </source>
</evidence>